<protein>
    <recommendedName>
        <fullName evidence="4">TPM domain-containing protein</fullName>
    </recommendedName>
</protein>
<keyword evidence="2" id="KW-0812">Transmembrane</keyword>
<feature type="region of interest" description="Disordered" evidence="1">
    <location>
        <begin position="281"/>
        <end position="342"/>
    </location>
</feature>
<dbReference type="STRING" id="1387353.BSF38_00110"/>
<dbReference type="AlphaFoldDB" id="A0A1U7CIF2"/>
<dbReference type="KEGG" id="pbor:BSF38_00110"/>
<gene>
    <name evidence="5" type="ORF">BSF38_00110</name>
</gene>
<feature type="compositionally biased region" description="Gly residues" evidence="1">
    <location>
        <begin position="300"/>
        <end position="342"/>
    </location>
</feature>
<keyword evidence="3" id="KW-0732">Signal</keyword>
<keyword evidence="2" id="KW-1133">Transmembrane helix</keyword>
<feature type="signal peptide" evidence="3">
    <location>
        <begin position="1"/>
        <end position="24"/>
    </location>
</feature>
<evidence type="ECO:0000313" key="6">
    <source>
        <dbReference type="Proteomes" id="UP000186309"/>
    </source>
</evidence>
<name>A0A1U7CIF2_9BACT</name>
<dbReference type="Gene3D" id="3.10.310.50">
    <property type="match status" value="1"/>
</dbReference>
<feature type="compositionally biased region" description="Polar residues" evidence="1">
    <location>
        <begin position="281"/>
        <end position="296"/>
    </location>
</feature>
<dbReference type="EMBL" id="CP019082">
    <property type="protein sequence ID" value="APW58709.1"/>
    <property type="molecule type" value="Genomic_DNA"/>
</dbReference>
<proteinExistence type="predicted"/>
<feature type="domain" description="TPM" evidence="4">
    <location>
        <begin position="27"/>
        <end position="155"/>
    </location>
</feature>
<keyword evidence="6" id="KW-1185">Reference proteome</keyword>
<evidence type="ECO:0000256" key="3">
    <source>
        <dbReference type="SAM" id="SignalP"/>
    </source>
</evidence>
<dbReference type="RefSeq" id="WP_076342987.1">
    <property type="nucleotide sequence ID" value="NZ_CP019082.1"/>
</dbReference>
<dbReference type="Pfam" id="PF04536">
    <property type="entry name" value="TPM_phosphatase"/>
    <property type="match status" value="1"/>
</dbReference>
<dbReference type="InterPro" id="IPR007621">
    <property type="entry name" value="TPM_dom"/>
</dbReference>
<dbReference type="OrthoDB" id="286698at2"/>
<organism evidence="5 6">
    <name type="scientific">Paludisphaera borealis</name>
    <dbReference type="NCBI Taxonomy" id="1387353"/>
    <lineage>
        <taxon>Bacteria</taxon>
        <taxon>Pseudomonadati</taxon>
        <taxon>Planctomycetota</taxon>
        <taxon>Planctomycetia</taxon>
        <taxon>Isosphaerales</taxon>
        <taxon>Isosphaeraceae</taxon>
        <taxon>Paludisphaera</taxon>
    </lineage>
</organism>
<evidence type="ECO:0000256" key="1">
    <source>
        <dbReference type="SAM" id="MobiDB-lite"/>
    </source>
</evidence>
<evidence type="ECO:0000259" key="4">
    <source>
        <dbReference type="Pfam" id="PF04536"/>
    </source>
</evidence>
<evidence type="ECO:0000313" key="5">
    <source>
        <dbReference type="EMBL" id="APW58709.1"/>
    </source>
</evidence>
<evidence type="ECO:0000256" key="2">
    <source>
        <dbReference type="SAM" id="Phobius"/>
    </source>
</evidence>
<feature type="chain" id="PRO_5012097857" description="TPM domain-containing protein" evidence="3">
    <location>
        <begin position="25"/>
        <end position="342"/>
    </location>
</feature>
<feature type="transmembrane region" description="Helical" evidence="2">
    <location>
        <begin position="188"/>
        <end position="209"/>
    </location>
</feature>
<reference evidence="6" key="1">
    <citation type="submission" date="2016-12" db="EMBL/GenBank/DDBJ databases">
        <title>Comparative genomics of four Isosphaeraceae planctomycetes: a common pool of plasmids and glycoside hydrolase genes.</title>
        <authorList>
            <person name="Ivanova A."/>
        </authorList>
    </citation>
    <scope>NUCLEOTIDE SEQUENCE [LARGE SCALE GENOMIC DNA]</scope>
    <source>
        <strain evidence="6">PX4</strain>
    </source>
</reference>
<dbReference type="Proteomes" id="UP000186309">
    <property type="component" value="Chromosome"/>
</dbReference>
<keyword evidence="2" id="KW-0472">Membrane</keyword>
<sequence length="342" mass="34827">MKKLLRWTFLPLIAAAAAWSSARAAEVRDHAGMFSPEAVQKATEELTRVERVTKVPIVIETIDAIPDLDADATREVKLKAVNELAVKRDRDIRAEGVYILLSKKDRVLSNVLVRERYANVLTKEKRTTIRDAFVEPFKAGDYDGGLAKATAALATALPDGPVAVPGRRRAADAGPGAPVGARGAQPHGIGSLLTIGLGILAVLFVVRLLSGLFGGGAGAGYPQQMGGMRPGMGQGFGGPGYGGGYGGGRGGGFMSSLMGGIGGAVAGNWLYDQFSGRHSQGHVDSSNYNSGDATNTGGDDIVGGNDGGASWGDSGGGDWGGGGGDWGGGGGDWGGGGDGGSW</sequence>
<accession>A0A1U7CIF2</accession>